<reference evidence="1 2" key="1">
    <citation type="submission" date="2019-06" db="EMBL/GenBank/DDBJ databases">
        <title>Discovery of a novel chromosome fission-fusion reversal in muntjac.</title>
        <authorList>
            <person name="Mudd A.B."/>
            <person name="Bredeson J.V."/>
            <person name="Baum R."/>
            <person name="Hockemeyer D."/>
            <person name="Rokhsar D.S."/>
        </authorList>
    </citation>
    <scope>NUCLEOTIDE SEQUENCE [LARGE SCALE GENOMIC DNA]</scope>
    <source>
        <strain evidence="1">UCam_UCB_Mr</strain>
        <tissue evidence="1">Fibroblast cell line</tissue>
    </source>
</reference>
<comment type="caution">
    <text evidence="1">The sequence shown here is derived from an EMBL/GenBank/DDBJ whole genome shotgun (WGS) entry which is preliminary data.</text>
</comment>
<evidence type="ECO:0000313" key="2">
    <source>
        <dbReference type="Proteomes" id="UP000326062"/>
    </source>
</evidence>
<dbReference type="InterPro" id="IPR012340">
    <property type="entry name" value="NA-bd_OB-fold"/>
</dbReference>
<dbReference type="SUPFAM" id="SSF50249">
    <property type="entry name" value="Nucleic acid-binding proteins"/>
    <property type="match status" value="1"/>
</dbReference>
<proteinExistence type="predicted"/>
<accession>A0A5N3XRY0</accession>
<name>A0A5N3XRY0_MUNRE</name>
<keyword evidence="2" id="KW-1185">Reference proteome</keyword>
<organism evidence="1 2">
    <name type="scientific">Muntiacus reevesi</name>
    <name type="common">Reeves' muntjac</name>
    <name type="synonym">Cervus reevesi</name>
    <dbReference type="NCBI Taxonomy" id="9886"/>
    <lineage>
        <taxon>Eukaryota</taxon>
        <taxon>Metazoa</taxon>
        <taxon>Chordata</taxon>
        <taxon>Craniata</taxon>
        <taxon>Vertebrata</taxon>
        <taxon>Euteleostomi</taxon>
        <taxon>Mammalia</taxon>
        <taxon>Eutheria</taxon>
        <taxon>Laurasiatheria</taxon>
        <taxon>Artiodactyla</taxon>
        <taxon>Ruminantia</taxon>
        <taxon>Pecora</taxon>
        <taxon>Cervidae</taxon>
        <taxon>Muntiacinae</taxon>
        <taxon>Muntiacus</taxon>
    </lineage>
</organism>
<protein>
    <submittedName>
        <fullName evidence="1">Uncharacterized protein</fullName>
    </submittedName>
</protein>
<dbReference type="EMBL" id="VCEB01000006">
    <property type="protein sequence ID" value="KAB0376120.1"/>
    <property type="molecule type" value="Genomic_DNA"/>
</dbReference>
<sequence>MSILEHSPCQAAPATHYVYTPLNQLKGGMIVNVYGVVKFFKPPYLSRGT</sequence>
<gene>
    <name evidence="1" type="ORF">FD755_012763</name>
</gene>
<dbReference type="Gene3D" id="2.40.50.140">
    <property type="entry name" value="Nucleic acid-binding proteins"/>
    <property type="match status" value="1"/>
</dbReference>
<feature type="non-terminal residue" evidence="1">
    <location>
        <position position="49"/>
    </location>
</feature>
<evidence type="ECO:0000313" key="1">
    <source>
        <dbReference type="EMBL" id="KAB0376120.1"/>
    </source>
</evidence>
<dbReference type="AlphaFoldDB" id="A0A5N3XRY0"/>
<dbReference type="Proteomes" id="UP000326062">
    <property type="component" value="Chromosome 6"/>
</dbReference>